<protein>
    <submittedName>
        <fullName evidence="1">Uncharacterized protein</fullName>
    </submittedName>
</protein>
<name>R7W0C7_AEGTA</name>
<dbReference type="AlphaFoldDB" id="R7W0C7"/>
<dbReference type="EnsemblPlants" id="EMT02834">
    <property type="protein sequence ID" value="EMT02834"/>
    <property type="gene ID" value="F775_32082"/>
</dbReference>
<accession>R7W0C7</accession>
<evidence type="ECO:0000313" key="1">
    <source>
        <dbReference type="EnsemblPlants" id="EMT02834"/>
    </source>
</evidence>
<proteinExistence type="predicted"/>
<reference evidence="1" key="1">
    <citation type="submission" date="2015-06" db="UniProtKB">
        <authorList>
            <consortium name="EnsemblPlants"/>
        </authorList>
    </citation>
    <scope>IDENTIFICATION</scope>
</reference>
<organism evidence="1">
    <name type="scientific">Aegilops tauschii</name>
    <name type="common">Tausch's goatgrass</name>
    <name type="synonym">Aegilops squarrosa</name>
    <dbReference type="NCBI Taxonomy" id="37682"/>
    <lineage>
        <taxon>Eukaryota</taxon>
        <taxon>Viridiplantae</taxon>
        <taxon>Streptophyta</taxon>
        <taxon>Embryophyta</taxon>
        <taxon>Tracheophyta</taxon>
        <taxon>Spermatophyta</taxon>
        <taxon>Magnoliopsida</taxon>
        <taxon>Liliopsida</taxon>
        <taxon>Poales</taxon>
        <taxon>Poaceae</taxon>
        <taxon>BOP clade</taxon>
        <taxon>Pooideae</taxon>
        <taxon>Triticodae</taxon>
        <taxon>Triticeae</taxon>
        <taxon>Triticinae</taxon>
        <taxon>Aegilops</taxon>
    </lineage>
</organism>
<sequence>MVMVMVAAADTEVFTAPLLSFHGFKFRDSVAVADPSPALSCKLGKGSPSVGMAISTK</sequence>